<feature type="signal peptide" evidence="1">
    <location>
        <begin position="1"/>
        <end position="23"/>
    </location>
</feature>
<feature type="chain" id="PRO_5031150366" description="DUF4177 domain-containing protein" evidence="1">
    <location>
        <begin position="24"/>
        <end position="93"/>
    </location>
</feature>
<reference evidence="2 3" key="1">
    <citation type="submission" date="2020-05" db="EMBL/GenBank/DDBJ databases">
        <authorList>
            <person name="Whitworth D."/>
        </authorList>
    </citation>
    <scope>NUCLEOTIDE SEQUENCE [LARGE SCALE GENOMIC DNA]</scope>
    <source>
        <strain evidence="2 3">AB043B</strain>
    </source>
</reference>
<name>A0A7Y4KS34_9BACT</name>
<evidence type="ECO:0000313" key="2">
    <source>
        <dbReference type="EMBL" id="NOK38144.1"/>
    </source>
</evidence>
<protein>
    <recommendedName>
        <fullName evidence="4">DUF4177 domain-containing protein</fullName>
    </recommendedName>
</protein>
<organism evidence="2 3">
    <name type="scientific">Corallococcus exercitus</name>
    <dbReference type="NCBI Taxonomy" id="2316736"/>
    <lineage>
        <taxon>Bacteria</taxon>
        <taxon>Pseudomonadati</taxon>
        <taxon>Myxococcota</taxon>
        <taxon>Myxococcia</taxon>
        <taxon>Myxococcales</taxon>
        <taxon>Cystobacterineae</taxon>
        <taxon>Myxococcaceae</taxon>
        <taxon>Corallococcus</taxon>
    </lineage>
</organism>
<evidence type="ECO:0000313" key="3">
    <source>
        <dbReference type="Proteomes" id="UP000563426"/>
    </source>
</evidence>
<gene>
    <name evidence="2" type="ORF">HMI49_33585</name>
</gene>
<evidence type="ECO:0008006" key="4">
    <source>
        <dbReference type="Google" id="ProtNLM"/>
    </source>
</evidence>
<dbReference type="AlphaFoldDB" id="A0A7Y4KS34"/>
<evidence type="ECO:0000256" key="1">
    <source>
        <dbReference type="SAM" id="SignalP"/>
    </source>
</evidence>
<proteinExistence type="predicted"/>
<dbReference type="RefSeq" id="WP_171437877.1">
    <property type="nucleotide sequence ID" value="NZ_JABFJV010000289.1"/>
</dbReference>
<comment type="caution">
    <text evidence="2">The sequence shown here is derived from an EMBL/GenBank/DDBJ whole genome shotgun (WGS) entry which is preliminary data.</text>
</comment>
<keyword evidence="1" id="KW-0732">Signal</keyword>
<accession>A0A7Y4KS34</accession>
<keyword evidence="3" id="KW-1185">Reference proteome</keyword>
<dbReference type="Proteomes" id="UP000563426">
    <property type="component" value="Unassembled WGS sequence"/>
</dbReference>
<dbReference type="EMBL" id="JABFJV010000289">
    <property type="protein sequence ID" value="NOK38144.1"/>
    <property type="molecule type" value="Genomic_DNA"/>
</dbReference>
<sequence>MRSSLMKALGLTLTFLGGTSAWAKDDLRPIHQRFTKPEQVREWQQFCRKTSDFDLRAGPDALNNVLVSLGKEGWELVLMDTQVGLVCFKRPAS</sequence>